<evidence type="ECO:0000256" key="6">
    <source>
        <dbReference type="ARBA" id="ARBA00023136"/>
    </source>
</evidence>
<sequence>MPEVLKIKNLHQTFEQGTVNENRVLRGIDLNLEAGDFVTIIGSNGAGKSTLLNSIAGTLPIQEGQIILKGTDITKLPVTKRAKNISRVFQDPKMGTAVRLTVEENLALAMKRGKRRGFRPGVKSQDRKFFKKQLAQLNLNLENRLETEIGLLSGGQRQAITLLMATLQRPDLILLDEHTAALDPQTSITVMQLTEKLISEQHLTAFMVTHNMEDAIRYGNRLVMLHQGRVAIDLAGEDKQNLTVSKLMELFQKHVGSGLEDDAILLA</sequence>
<dbReference type="STRING" id="1218507.JF74_03480"/>
<dbReference type="Gene3D" id="3.40.50.300">
    <property type="entry name" value="P-loop containing nucleotide triphosphate hydrolases"/>
    <property type="match status" value="1"/>
</dbReference>
<keyword evidence="2" id="KW-0813">Transport</keyword>
<dbReference type="Pfam" id="PF00005">
    <property type="entry name" value="ABC_tran"/>
    <property type="match status" value="1"/>
</dbReference>
<dbReference type="SUPFAM" id="SSF52540">
    <property type="entry name" value="P-loop containing nucleoside triphosphate hydrolases"/>
    <property type="match status" value="1"/>
</dbReference>
<dbReference type="Proteomes" id="UP000033531">
    <property type="component" value="Unassembled WGS sequence"/>
</dbReference>
<dbReference type="PROSITE" id="PS00211">
    <property type="entry name" value="ABC_TRANSPORTER_1"/>
    <property type="match status" value="1"/>
</dbReference>
<dbReference type="PANTHER" id="PTHR42788:SF7">
    <property type="entry name" value="NITRATE ABC TRANSPORTER ATP-BINDING PROTEIN"/>
    <property type="match status" value="1"/>
</dbReference>
<evidence type="ECO:0000256" key="4">
    <source>
        <dbReference type="ARBA" id="ARBA00022741"/>
    </source>
</evidence>
<dbReference type="RefSeq" id="WP_046324289.1">
    <property type="nucleotide sequence ID" value="NZ_JBHTMT010000006.1"/>
</dbReference>
<dbReference type="PROSITE" id="PS50893">
    <property type="entry name" value="ABC_TRANSPORTER_2"/>
    <property type="match status" value="1"/>
</dbReference>
<evidence type="ECO:0000259" key="7">
    <source>
        <dbReference type="PROSITE" id="PS50893"/>
    </source>
</evidence>
<protein>
    <submittedName>
        <fullName evidence="8">ABC transporter ATP-binding protein</fullName>
    </submittedName>
</protein>
<dbReference type="InterPro" id="IPR003439">
    <property type="entry name" value="ABC_transporter-like_ATP-bd"/>
</dbReference>
<dbReference type="GO" id="GO:0016887">
    <property type="term" value="F:ATP hydrolysis activity"/>
    <property type="evidence" value="ECO:0007669"/>
    <property type="project" value="InterPro"/>
</dbReference>
<dbReference type="GO" id="GO:0005886">
    <property type="term" value="C:plasma membrane"/>
    <property type="evidence" value="ECO:0007669"/>
    <property type="project" value="UniProtKB-SubCell"/>
</dbReference>
<dbReference type="InterPro" id="IPR027417">
    <property type="entry name" value="P-loop_NTPase"/>
</dbReference>
<evidence type="ECO:0000313" key="9">
    <source>
        <dbReference type="Proteomes" id="UP000033531"/>
    </source>
</evidence>
<dbReference type="InterPro" id="IPR050166">
    <property type="entry name" value="ABC_transporter_ATP-bind"/>
</dbReference>
<proteinExistence type="predicted"/>
<evidence type="ECO:0000256" key="5">
    <source>
        <dbReference type="ARBA" id="ARBA00022840"/>
    </source>
</evidence>
<dbReference type="PANTHER" id="PTHR42788">
    <property type="entry name" value="TAURINE IMPORT ATP-BINDING PROTEIN-RELATED"/>
    <property type="match status" value="1"/>
</dbReference>
<evidence type="ECO:0000256" key="2">
    <source>
        <dbReference type="ARBA" id="ARBA00022448"/>
    </source>
</evidence>
<evidence type="ECO:0000313" key="8">
    <source>
        <dbReference type="EMBL" id="KJY57845.1"/>
    </source>
</evidence>
<gene>
    <name evidence="8" type="ORF">JF74_03480</name>
</gene>
<evidence type="ECO:0000256" key="3">
    <source>
        <dbReference type="ARBA" id="ARBA00022475"/>
    </source>
</evidence>
<comment type="subcellular location">
    <subcellularLocation>
        <location evidence="1">Cell membrane</location>
        <topology evidence="1">Peripheral membrane protein</topology>
    </subcellularLocation>
</comment>
<dbReference type="InterPro" id="IPR003593">
    <property type="entry name" value="AAA+_ATPase"/>
</dbReference>
<dbReference type="AlphaFoldDB" id="A0A0F4LGX0"/>
<dbReference type="InterPro" id="IPR017871">
    <property type="entry name" value="ABC_transporter-like_CS"/>
</dbReference>
<dbReference type="OrthoDB" id="9776369at2"/>
<dbReference type="EMBL" id="JXLI01000006">
    <property type="protein sequence ID" value="KJY57845.1"/>
    <property type="molecule type" value="Genomic_DNA"/>
</dbReference>
<organism evidence="8 9">
    <name type="scientific">Lactobacillus melliventris</name>
    <dbReference type="NCBI Taxonomy" id="1218507"/>
    <lineage>
        <taxon>Bacteria</taxon>
        <taxon>Bacillati</taxon>
        <taxon>Bacillota</taxon>
        <taxon>Bacilli</taxon>
        <taxon>Lactobacillales</taxon>
        <taxon>Lactobacillaceae</taxon>
        <taxon>Lactobacillus</taxon>
    </lineage>
</organism>
<dbReference type="HOGENOM" id="CLU_000604_1_22_9"/>
<name>A0A0F4LGX0_9LACO</name>
<evidence type="ECO:0000256" key="1">
    <source>
        <dbReference type="ARBA" id="ARBA00004202"/>
    </source>
</evidence>
<comment type="caution">
    <text evidence="8">The sequence shown here is derived from an EMBL/GenBank/DDBJ whole genome shotgun (WGS) entry which is preliminary data.</text>
</comment>
<keyword evidence="6" id="KW-0472">Membrane</keyword>
<accession>A0A0F4LGX0</accession>
<keyword evidence="4" id="KW-0547">Nucleotide-binding</keyword>
<dbReference type="PATRIC" id="fig|1218507.3.peg.513"/>
<dbReference type="SMART" id="SM00382">
    <property type="entry name" value="AAA"/>
    <property type="match status" value="1"/>
</dbReference>
<feature type="domain" description="ABC transporter" evidence="7">
    <location>
        <begin position="5"/>
        <end position="252"/>
    </location>
</feature>
<dbReference type="GO" id="GO:0005524">
    <property type="term" value="F:ATP binding"/>
    <property type="evidence" value="ECO:0007669"/>
    <property type="project" value="UniProtKB-KW"/>
</dbReference>
<keyword evidence="5 8" id="KW-0067">ATP-binding</keyword>
<keyword evidence="3" id="KW-1003">Cell membrane</keyword>
<reference evidence="8 9" key="1">
    <citation type="submission" date="2015-01" db="EMBL/GenBank/DDBJ databases">
        <title>Comparative genomics of the lactic acid bacteria isolated from the honey bee gut.</title>
        <authorList>
            <person name="Ellegaard K.M."/>
            <person name="Tamarit D."/>
            <person name="Javelind E."/>
            <person name="Olofsson T."/>
            <person name="Andersson S.G."/>
            <person name="Vasquez A."/>
        </authorList>
    </citation>
    <scope>NUCLEOTIDE SEQUENCE [LARGE SCALE GENOMIC DNA]</scope>
    <source>
        <strain evidence="8 9">Hma8</strain>
    </source>
</reference>